<keyword evidence="1" id="KW-0812">Transmembrane</keyword>
<dbReference type="AlphaFoldDB" id="A0A928VUS7"/>
<gene>
    <name evidence="2" type="ORF">IQ235_02645</name>
</gene>
<dbReference type="Proteomes" id="UP000621799">
    <property type="component" value="Unassembled WGS sequence"/>
</dbReference>
<keyword evidence="3" id="KW-1185">Reference proteome</keyword>
<comment type="caution">
    <text evidence="2">The sequence shown here is derived from an EMBL/GenBank/DDBJ whole genome shotgun (WGS) entry which is preliminary data.</text>
</comment>
<evidence type="ECO:0000313" key="3">
    <source>
        <dbReference type="Proteomes" id="UP000621799"/>
    </source>
</evidence>
<protein>
    <submittedName>
        <fullName evidence="2">Uncharacterized protein</fullName>
    </submittedName>
</protein>
<sequence length="178" mass="20510">MADFKLIDFLKLCGFILLLTLMIPVYYVGLSIFLMFRMAREIECEQEYILRPEVYQPVARTLARYSQSDPKLFPNSLSNKWLPEELHRMSARISEFNSSGSYIAIGGGFHHYGFDLELEAKSSNPATNIWNFSFYDEFDGTRLLETFSLPANETISEAELSAGLLTDERDSNREYLCQ</sequence>
<keyword evidence="1" id="KW-1133">Transmembrane helix</keyword>
<dbReference type="RefSeq" id="WP_264319954.1">
    <property type="nucleotide sequence ID" value="NZ_JADEXN010000025.1"/>
</dbReference>
<feature type="transmembrane region" description="Helical" evidence="1">
    <location>
        <begin position="12"/>
        <end position="36"/>
    </location>
</feature>
<dbReference type="EMBL" id="JADEXN010000025">
    <property type="protein sequence ID" value="MBE9039693.1"/>
    <property type="molecule type" value="Genomic_DNA"/>
</dbReference>
<evidence type="ECO:0000313" key="2">
    <source>
        <dbReference type="EMBL" id="MBE9039693.1"/>
    </source>
</evidence>
<reference evidence="2" key="1">
    <citation type="submission" date="2020-10" db="EMBL/GenBank/DDBJ databases">
        <authorList>
            <person name="Castelo-Branco R."/>
            <person name="Eusebio N."/>
            <person name="Adriana R."/>
            <person name="Vieira A."/>
            <person name="Brugerolle De Fraissinette N."/>
            <person name="Rezende De Castro R."/>
            <person name="Schneider M.P."/>
            <person name="Vasconcelos V."/>
            <person name="Leao P.N."/>
        </authorList>
    </citation>
    <scope>NUCLEOTIDE SEQUENCE</scope>
    <source>
        <strain evidence="2">LEGE 11467</strain>
    </source>
</reference>
<keyword evidence="1" id="KW-0472">Membrane</keyword>
<proteinExistence type="predicted"/>
<name>A0A928VUS7_9CYAN</name>
<accession>A0A928VUS7</accession>
<organism evidence="2 3">
    <name type="scientific">Zarconia navalis LEGE 11467</name>
    <dbReference type="NCBI Taxonomy" id="1828826"/>
    <lineage>
        <taxon>Bacteria</taxon>
        <taxon>Bacillati</taxon>
        <taxon>Cyanobacteriota</taxon>
        <taxon>Cyanophyceae</taxon>
        <taxon>Oscillatoriophycideae</taxon>
        <taxon>Oscillatoriales</taxon>
        <taxon>Oscillatoriales incertae sedis</taxon>
        <taxon>Zarconia</taxon>
        <taxon>Zarconia navalis</taxon>
    </lineage>
</organism>
<evidence type="ECO:0000256" key="1">
    <source>
        <dbReference type="SAM" id="Phobius"/>
    </source>
</evidence>